<evidence type="ECO:0000256" key="1">
    <source>
        <dbReference type="ARBA" id="ARBA00004976"/>
    </source>
</evidence>
<dbReference type="CDD" id="cd05399">
    <property type="entry name" value="NT_Rel-Spo_like"/>
    <property type="match status" value="1"/>
</dbReference>
<dbReference type="InterPro" id="IPR043519">
    <property type="entry name" value="NT_sf"/>
</dbReference>
<dbReference type="RefSeq" id="WP_001260285.1">
    <property type="nucleotide sequence ID" value="NZ_AP025936.1"/>
</dbReference>
<evidence type="ECO:0000313" key="4">
    <source>
        <dbReference type="Proteomes" id="UP000469505"/>
    </source>
</evidence>
<dbReference type="PANTHER" id="PTHR41773">
    <property type="entry name" value="GTP PYROPHOSPHATASE-RELATED"/>
    <property type="match status" value="1"/>
</dbReference>
<comment type="pathway">
    <text evidence="1">Purine metabolism; ppGpp biosynthesis; ppGpp from GTP: step 1/2.</text>
</comment>
<evidence type="ECO:0000313" key="3">
    <source>
        <dbReference type="EMBL" id="MTV86112.1"/>
    </source>
</evidence>
<comment type="caution">
    <text evidence="3">The sequence shown here is derived from an EMBL/GenBank/DDBJ whole genome shotgun (WGS) entry which is preliminary data.</text>
</comment>
<dbReference type="InterPro" id="IPR007685">
    <property type="entry name" value="RelA_SpoT"/>
</dbReference>
<dbReference type="Pfam" id="PF04607">
    <property type="entry name" value="RelA_SpoT"/>
    <property type="match status" value="1"/>
</dbReference>
<dbReference type="PANTHER" id="PTHR41773:SF1">
    <property type="entry name" value="RELA_SPOT DOMAIN-CONTAINING PROTEIN"/>
    <property type="match status" value="1"/>
</dbReference>
<dbReference type="SMART" id="SM00954">
    <property type="entry name" value="RelA_SpoT"/>
    <property type="match status" value="1"/>
</dbReference>
<dbReference type="Gene3D" id="1.10.287.860">
    <property type="entry name" value="Nucleotidyltransferase"/>
    <property type="match status" value="1"/>
</dbReference>
<gene>
    <name evidence="3" type="ORF">GM543_00805</name>
</gene>
<feature type="domain" description="RelA/SpoT" evidence="2">
    <location>
        <begin position="47"/>
        <end position="172"/>
    </location>
</feature>
<dbReference type="AlphaFoldDB" id="A0A0Y1SBN9"/>
<organism evidence="3 4">
    <name type="scientific">Streptococcus pneumoniae</name>
    <dbReference type="NCBI Taxonomy" id="1313"/>
    <lineage>
        <taxon>Bacteria</taxon>
        <taxon>Bacillati</taxon>
        <taxon>Bacillota</taxon>
        <taxon>Bacilli</taxon>
        <taxon>Lactobacillales</taxon>
        <taxon>Streptococcaceae</taxon>
        <taxon>Streptococcus</taxon>
    </lineage>
</organism>
<reference evidence="3 4" key="1">
    <citation type="submission" date="2019-11" db="EMBL/GenBank/DDBJ databases">
        <title>Growth characteristics of pneumococcus vary with the chemical composition of the capsule and with environmental conditions.</title>
        <authorList>
            <person name="Tothpal A."/>
            <person name="Desobry K."/>
            <person name="Joshi S."/>
            <person name="Wyllie A.L."/>
            <person name="Weinberger D.M."/>
        </authorList>
    </citation>
    <scope>NUCLEOTIDE SEQUENCE [LARGE SCALE GENOMIC DNA]</scope>
    <source>
        <strain evidence="4">pnumococcus35B</strain>
    </source>
</reference>
<evidence type="ECO:0000259" key="2">
    <source>
        <dbReference type="SMART" id="SM00954"/>
    </source>
</evidence>
<sequence>MRTQSHKEIVEEYSASRGSYEDCLNYVENTVKNIIKSQSINVHEIIGRVKTVESLEGKVKRKNYSNLAEITDLCGIRIITYFSDDVDKIAELISQEFEVDVENTIDKRKSEDPTKFGYVSLHYVVGLKEENTSPTLYGRFKNIKLEIQIRTVMQHAWAEIEHDLGYKSKEDIPDQYRRQFARLAGLIELADDDFVQLKNNINNYEQEIKKKLPTSKKELPIDSSTLMTYVKEDQNYIELLNTIKSSDMDIDFNIDSSFLSTMIQRAKKLDLRTIGDIAELFEKYKDIFLKVLRIEEDIEPCMSISALTPLLHITNVLESVNNINISDEEFMKVSDDEFSDVFGISYPIDVYEG</sequence>
<accession>A0A0Y1SBN9</accession>
<proteinExistence type="predicted"/>
<dbReference type="Proteomes" id="UP000469505">
    <property type="component" value="Unassembled WGS sequence"/>
</dbReference>
<dbReference type="GO" id="GO:0015970">
    <property type="term" value="P:guanosine tetraphosphate biosynthetic process"/>
    <property type="evidence" value="ECO:0007669"/>
    <property type="project" value="UniProtKB-UniPathway"/>
</dbReference>
<protein>
    <recommendedName>
        <fullName evidence="2">RelA/SpoT domain-containing protein</fullName>
    </recommendedName>
</protein>
<name>A0A0Y1SBN9_STREE</name>
<dbReference type="Gene3D" id="3.30.460.10">
    <property type="entry name" value="Beta Polymerase, domain 2"/>
    <property type="match status" value="1"/>
</dbReference>
<dbReference type="UniPathway" id="UPA00908">
    <property type="reaction ID" value="UER00884"/>
</dbReference>
<dbReference type="EMBL" id="WNHX01000002">
    <property type="protein sequence ID" value="MTV86112.1"/>
    <property type="molecule type" value="Genomic_DNA"/>
</dbReference>
<dbReference type="SUPFAM" id="SSF81301">
    <property type="entry name" value="Nucleotidyltransferase"/>
    <property type="match status" value="1"/>
</dbReference>